<protein>
    <submittedName>
        <fullName evidence="1 3">Uncharacterized protein</fullName>
    </submittedName>
</protein>
<dbReference type="Proteomes" id="UP000267096">
    <property type="component" value="Unassembled WGS sequence"/>
</dbReference>
<evidence type="ECO:0000313" key="2">
    <source>
        <dbReference type="Proteomes" id="UP000267096"/>
    </source>
</evidence>
<dbReference type="EMBL" id="UYRR01039661">
    <property type="protein sequence ID" value="VDK77115.1"/>
    <property type="molecule type" value="Genomic_DNA"/>
</dbReference>
<name>A0A0M3KJB4_ANISI</name>
<sequence length="96" mass="10440">MGVLRGDGVPTAVAWAISVSHWGISYDANPERGGVLRIDYNMRSLVDYKVVCMGDEITAELSCLLCKGGAFGIWHRLLLHIRVVVVYSGGFLSRGS</sequence>
<organism evidence="3">
    <name type="scientific">Anisakis simplex</name>
    <name type="common">Herring worm</name>
    <dbReference type="NCBI Taxonomy" id="6269"/>
    <lineage>
        <taxon>Eukaryota</taxon>
        <taxon>Metazoa</taxon>
        <taxon>Ecdysozoa</taxon>
        <taxon>Nematoda</taxon>
        <taxon>Chromadorea</taxon>
        <taxon>Rhabditida</taxon>
        <taxon>Spirurina</taxon>
        <taxon>Ascaridomorpha</taxon>
        <taxon>Ascaridoidea</taxon>
        <taxon>Anisakidae</taxon>
        <taxon>Anisakis</taxon>
        <taxon>Anisakis simplex complex</taxon>
    </lineage>
</organism>
<reference evidence="3" key="1">
    <citation type="submission" date="2017-02" db="UniProtKB">
        <authorList>
            <consortium name="WormBaseParasite"/>
        </authorList>
    </citation>
    <scope>IDENTIFICATION</scope>
</reference>
<evidence type="ECO:0000313" key="3">
    <source>
        <dbReference type="WBParaSite" id="ASIM_0002108701-mRNA-1"/>
    </source>
</evidence>
<proteinExistence type="predicted"/>
<reference evidence="1 2" key="2">
    <citation type="submission" date="2018-11" db="EMBL/GenBank/DDBJ databases">
        <authorList>
            <consortium name="Pathogen Informatics"/>
        </authorList>
    </citation>
    <scope>NUCLEOTIDE SEQUENCE [LARGE SCALE GENOMIC DNA]</scope>
</reference>
<keyword evidence="2" id="KW-1185">Reference proteome</keyword>
<dbReference type="WBParaSite" id="ASIM_0002108701-mRNA-1">
    <property type="protein sequence ID" value="ASIM_0002108701-mRNA-1"/>
    <property type="gene ID" value="ASIM_0002108701"/>
</dbReference>
<evidence type="ECO:0000313" key="1">
    <source>
        <dbReference type="EMBL" id="VDK77115.1"/>
    </source>
</evidence>
<gene>
    <name evidence="1" type="ORF">ASIM_LOCUS20463</name>
</gene>
<dbReference type="AlphaFoldDB" id="A0A0M3KJB4"/>
<accession>A0A0M3KJB4</accession>